<accession>V5JAK3</accession>
<dbReference type="EMBL" id="JX946307">
    <property type="protein sequence ID" value="AGH13563.1"/>
    <property type="molecule type" value="Genomic_DNA"/>
</dbReference>
<dbReference type="InterPro" id="IPR037482">
    <property type="entry name" value="ST1585_MBL-fold"/>
</dbReference>
<name>V5JAK3_UNCXX</name>
<dbReference type="PANTHER" id="PTHR42951:SF22">
    <property type="entry name" value="METALLO BETA-LACTAMASE SUPERFAMILY LIPOPROTEIN"/>
    <property type="match status" value="1"/>
</dbReference>
<dbReference type="Gene3D" id="3.60.15.10">
    <property type="entry name" value="Ribonuclease Z/Hydroxyacylglutathione hydrolase-like"/>
    <property type="match status" value="1"/>
</dbReference>
<dbReference type="PANTHER" id="PTHR42951">
    <property type="entry name" value="METALLO-BETA-LACTAMASE DOMAIN-CONTAINING"/>
    <property type="match status" value="1"/>
</dbReference>
<feature type="domain" description="Metallo-beta-lactamase" evidence="1">
    <location>
        <begin position="9"/>
        <end position="208"/>
    </location>
</feature>
<sequence>MHFQDRATIIGVGVLELPHGGIALVDPGPEARLDALRAGLDELGHSLQDVSAILLSHIHLDHATASGAIVREAPGAIVHVHAVGAPHLADPSRLLASAGRIYGDAMATLWGEFLPVPRASLRVVDEGDVIALGGRRFKVAYVPGHARHHVAYFEAATGTAWVGDVGGIRIRGGPAIPVTPPPDIDVELWKAGMDRVMAWAPERIVATHYGPYGDLPGHFAELGAELDAWAAWVHDSLGDASFADDSARAQGFSAWVTARLARNIPEEHMELYATASGFFDSWWGLARYWRKREQR</sequence>
<dbReference type="Pfam" id="PF00753">
    <property type="entry name" value="Lactamase_B"/>
    <property type="match status" value="1"/>
</dbReference>
<dbReference type="InterPro" id="IPR050855">
    <property type="entry name" value="NDM-1-like"/>
</dbReference>
<dbReference type="CDD" id="cd07726">
    <property type="entry name" value="ST1585-like_MBL-fold"/>
    <property type="match status" value="1"/>
</dbReference>
<evidence type="ECO:0000259" key="1">
    <source>
        <dbReference type="SMART" id="SM00849"/>
    </source>
</evidence>
<reference evidence="2" key="1">
    <citation type="journal article" date="2013" name="Environ. Microbiol. Rep.">
        <title>Polyketide genes in the marine sponge Plakortis simplex: a new group of mono-modular type I polyketide synthases from sponge symbionts.</title>
        <authorList>
            <person name="Della Sala G."/>
            <person name="Hochmuth T."/>
            <person name="Costantino V."/>
            <person name="Teta R."/>
            <person name="Gerwick W."/>
            <person name="Gerwick L."/>
            <person name="Piel J."/>
            <person name="Mangoni A."/>
        </authorList>
    </citation>
    <scope>NUCLEOTIDE SEQUENCE</scope>
</reference>
<dbReference type="SUPFAM" id="SSF56281">
    <property type="entry name" value="Metallo-hydrolase/oxidoreductase"/>
    <property type="match status" value="1"/>
</dbReference>
<organism evidence="2">
    <name type="scientific">bacterium symbiont of Plakortis simplex pPS11G3</name>
    <dbReference type="NCBI Taxonomy" id="1256902"/>
    <lineage>
        <taxon>Bacteria</taxon>
    </lineage>
</organism>
<dbReference type="AlphaFoldDB" id="V5JAK3"/>
<evidence type="ECO:0000313" key="2">
    <source>
        <dbReference type="EMBL" id="AGH13563.1"/>
    </source>
</evidence>
<dbReference type="InterPro" id="IPR036866">
    <property type="entry name" value="RibonucZ/Hydroxyglut_hydro"/>
</dbReference>
<dbReference type="InterPro" id="IPR001279">
    <property type="entry name" value="Metallo-B-lactamas"/>
</dbReference>
<dbReference type="SMART" id="SM00849">
    <property type="entry name" value="Lactamase_B"/>
    <property type="match status" value="1"/>
</dbReference>
<proteinExistence type="predicted"/>
<protein>
    <submittedName>
        <fullName evidence="2">Beta-lactamase</fullName>
    </submittedName>
</protein>